<keyword evidence="4 8" id="KW-0812">Transmembrane</keyword>
<keyword evidence="12" id="KW-1185">Reference proteome</keyword>
<proteinExistence type="inferred from homology"/>
<evidence type="ECO:0000256" key="6">
    <source>
        <dbReference type="ARBA" id="ARBA00022989"/>
    </source>
</evidence>
<dbReference type="SUPFAM" id="SSF160240">
    <property type="entry name" value="Cation efflux protein cytoplasmic domain-like"/>
    <property type="match status" value="1"/>
</dbReference>
<evidence type="ECO:0000256" key="1">
    <source>
        <dbReference type="ARBA" id="ARBA00004141"/>
    </source>
</evidence>
<dbReference type="GO" id="GO:0006882">
    <property type="term" value="P:intracellular zinc ion homeostasis"/>
    <property type="evidence" value="ECO:0007669"/>
    <property type="project" value="TreeGrafter"/>
</dbReference>
<dbReference type="Pfam" id="PF16916">
    <property type="entry name" value="ZT_dimer"/>
    <property type="match status" value="1"/>
</dbReference>
<dbReference type="NCBIfam" id="TIGR01297">
    <property type="entry name" value="CDF"/>
    <property type="match status" value="1"/>
</dbReference>
<evidence type="ECO:0000313" key="11">
    <source>
        <dbReference type="EMBL" id="KAF9062848.1"/>
    </source>
</evidence>
<keyword evidence="7 8" id="KW-0472">Membrane</keyword>
<accession>A0A9P5PGA3</accession>
<evidence type="ECO:0000256" key="8">
    <source>
        <dbReference type="SAM" id="Phobius"/>
    </source>
</evidence>
<dbReference type="GO" id="GO:0005385">
    <property type="term" value="F:zinc ion transmembrane transporter activity"/>
    <property type="evidence" value="ECO:0007669"/>
    <property type="project" value="TreeGrafter"/>
</dbReference>
<dbReference type="Pfam" id="PF01545">
    <property type="entry name" value="Cation_efflux"/>
    <property type="match status" value="1"/>
</dbReference>
<dbReference type="Proteomes" id="UP000772434">
    <property type="component" value="Unassembled WGS sequence"/>
</dbReference>
<keyword evidence="5" id="KW-0862">Zinc</keyword>
<dbReference type="EMBL" id="JADNRY010000160">
    <property type="protein sequence ID" value="KAF9062848.1"/>
    <property type="molecule type" value="Genomic_DNA"/>
</dbReference>
<feature type="domain" description="Cation efflux protein cytoplasmic" evidence="10">
    <location>
        <begin position="269"/>
        <end position="341"/>
    </location>
</feature>
<evidence type="ECO:0000256" key="7">
    <source>
        <dbReference type="ARBA" id="ARBA00023136"/>
    </source>
</evidence>
<organism evidence="11 12">
    <name type="scientific">Rhodocollybia butyracea</name>
    <dbReference type="NCBI Taxonomy" id="206335"/>
    <lineage>
        <taxon>Eukaryota</taxon>
        <taxon>Fungi</taxon>
        <taxon>Dikarya</taxon>
        <taxon>Basidiomycota</taxon>
        <taxon>Agaricomycotina</taxon>
        <taxon>Agaricomycetes</taxon>
        <taxon>Agaricomycetidae</taxon>
        <taxon>Agaricales</taxon>
        <taxon>Marasmiineae</taxon>
        <taxon>Omphalotaceae</taxon>
        <taxon>Rhodocollybia</taxon>
    </lineage>
</organism>
<feature type="transmembrane region" description="Helical" evidence="8">
    <location>
        <begin position="76"/>
        <end position="97"/>
    </location>
</feature>
<reference evidence="11" key="1">
    <citation type="submission" date="2020-11" db="EMBL/GenBank/DDBJ databases">
        <authorList>
            <consortium name="DOE Joint Genome Institute"/>
            <person name="Ahrendt S."/>
            <person name="Riley R."/>
            <person name="Andreopoulos W."/>
            <person name="Labutti K."/>
            <person name="Pangilinan J."/>
            <person name="Ruiz-Duenas F.J."/>
            <person name="Barrasa J.M."/>
            <person name="Sanchez-Garcia M."/>
            <person name="Camarero S."/>
            <person name="Miyauchi S."/>
            <person name="Serrano A."/>
            <person name="Linde D."/>
            <person name="Babiker R."/>
            <person name="Drula E."/>
            <person name="Ayuso-Fernandez I."/>
            <person name="Pacheco R."/>
            <person name="Padilla G."/>
            <person name="Ferreira P."/>
            <person name="Barriuso J."/>
            <person name="Kellner H."/>
            <person name="Castanera R."/>
            <person name="Alfaro M."/>
            <person name="Ramirez L."/>
            <person name="Pisabarro A.G."/>
            <person name="Kuo A."/>
            <person name="Tritt A."/>
            <person name="Lipzen A."/>
            <person name="He G."/>
            <person name="Yan M."/>
            <person name="Ng V."/>
            <person name="Cullen D."/>
            <person name="Martin F."/>
            <person name="Rosso M.-N."/>
            <person name="Henrissat B."/>
            <person name="Hibbett D."/>
            <person name="Martinez A.T."/>
            <person name="Grigoriev I.V."/>
        </authorList>
    </citation>
    <scope>NUCLEOTIDE SEQUENCE</scope>
    <source>
        <strain evidence="11">AH 40177</strain>
    </source>
</reference>
<feature type="transmembrane region" description="Helical" evidence="8">
    <location>
        <begin position="38"/>
        <end position="56"/>
    </location>
</feature>
<dbReference type="Gene3D" id="1.20.1510.10">
    <property type="entry name" value="Cation efflux protein transmembrane domain"/>
    <property type="match status" value="1"/>
</dbReference>
<dbReference type="GO" id="GO:0016020">
    <property type="term" value="C:membrane"/>
    <property type="evidence" value="ECO:0007669"/>
    <property type="project" value="UniProtKB-SubCell"/>
</dbReference>
<dbReference type="PANTHER" id="PTHR45820">
    <property type="entry name" value="FI23527P1"/>
    <property type="match status" value="1"/>
</dbReference>
<dbReference type="InterPro" id="IPR027470">
    <property type="entry name" value="Cation_efflux_CTD"/>
</dbReference>
<keyword evidence="3" id="KW-0813">Transport</keyword>
<dbReference type="AlphaFoldDB" id="A0A9P5PGA3"/>
<dbReference type="PANTHER" id="PTHR45820:SF5">
    <property type="entry name" value="DIFFUSION FACILITATOR FAMILY METAL ION TRANSPORTER, PUTATIVE-RELATED"/>
    <property type="match status" value="1"/>
</dbReference>
<comment type="similarity">
    <text evidence="2">Belongs to the cation diffusion facilitator (CDF) transporter (TC 2.A.4) family. SLC30A subfamily.</text>
</comment>
<sequence>MKSTHRLAIVLAISASFFIAEISVGFKTKSIALIADAFHYLNDVVAYAIAFIAAYVQDRGHKRKGFTYAFHRAELVGAFFNGVFLLALALSIFLQSLERFIQIQEVQDPQDVLIVGCVGLALNILSVLFVHGKFGDTIPLSSNLHKFIDVVDHGSHGHAHDALDGPDAIEMSDEIKLAHAGHHHVRASPSTEHSQNLGLLAVLIHLCGDAVNNIGVIIAAILIWKLDSPNRFYADPAASMLISFIIFGTAIPLTTRTGRILLEAAPINLDLQKLTDDLNGHLNVISIHDLHVWHLSQSVILASVHVCVPSGMSLLEWEETERSLHHCFAEYGVAHVTISPESQHTASQTPDTQTIEGGTGDELLGKCKVFSKDSSGCIFDDKPVMRKRSTQHSHA</sequence>
<dbReference type="OrthoDB" id="9944568at2759"/>
<gene>
    <name evidence="11" type="ORF">BDP27DRAFT_1451558</name>
</gene>
<feature type="domain" description="Cation efflux protein transmembrane" evidence="9">
    <location>
        <begin position="8"/>
        <end position="262"/>
    </location>
</feature>
<evidence type="ECO:0000256" key="5">
    <source>
        <dbReference type="ARBA" id="ARBA00022833"/>
    </source>
</evidence>
<dbReference type="InterPro" id="IPR058533">
    <property type="entry name" value="Cation_efflux_TM"/>
</dbReference>
<evidence type="ECO:0000259" key="10">
    <source>
        <dbReference type="Pfam" id="PF16916"/>
    </source>
</evidence>
<evidence type="ECO:0000256" key="4">
    <source>
        <dbReference type="ARBA" id="ARBA00022692"/>
    </source>
</evidence>
<evidence type="ECO:0000256" key="2">
    <source>
        <dbReference type="ARBA" id="ARBA00008873"/>
    </source>
</evidence>
<dbReference type="SUPFAM" id="SSF161111">
    <property type="entry name" value="Cation efflux protein transmembrane domain-like"/>
    <property type="match status" value="1"/>
</dbReference>
<name>A0A9P5PGA3_9AGAR</name>
<evidence type="ECO:0000313" key="12">
    <source>
        <dbReference type="Proteomes" id="UP000772434"/>
    </source>
</evidence>
<protein>
    <submittedName>
        <fullName evidence="11">CDF zinc transporter</fullName>
    </submittedName>
</protein>
<comment type="caution">
    <text evidence="11">The sequence shown here is derived from an EMBL/GenBank/DDBJ whole genome shotgun (WGS) entry which is preliminary data.</text>
</comment>
<dbReference type="InterPro" id="IPR002524">
    <property type="entry name" value="Cation_efflux"/>
</dbReference>
<keyword evidence="6 8" id="KW-1133">Transmembrane helix</keyword>
<feature type="transmembrane region" description="Helical" evidence="8">
    <location>
        <begin position="197"/>
        <end position="224"/>
    </location>
</feature>
<evidence type="ECO:0000256" key="3">
    <source>
        <dbReference type="ARBA" id="ARBA00022448"/>
    </source>
</evidence>
<comment type="subcellular location">
    <subcellularLocation>
        <location evidence="1">Membrane</location>
        <topology evidence="1">Multi-pass membrane protein</topology>
    </subcellularLocation>
</comment>
<feature type="transmembrane region" description="Helical" evidence="8">
    <location>
        <begin position="112"/>
        <end position="130"/>
    </location>
</feature>
<dbReference type="InterPro" id="IPR027469">
    <property type="entry name" value="Cation_efflux_TMD_sf"/>
</dbReference>
<dbReference type="InterPro" id="IPR036837">
    <property type="entry name" value="Cation_efflux_CTD_sf"/>
</dbReference>
<feature type="transmembrane region" description="Helical" evidence="8">
    <location>
        <begin position="236"/>
        <end position="253"/>
    </location>
</feature>
<evidence type="ECO:0000259" key="9">
    <source>
        <dbReference type="Pfam" id="PF01545"/>
    </source>
</evidence>
<feature type="transmembrane region" description="Helical" evidence="8">
    <location>
        <begin position="7"/>
        <end position="26"/>
    </location>
</feature>